<gene>
    <name evidence="1" type="ORF">GCM10022236_52770</name>
</gene>
<reference evidence="2" key="1">
    <citation type="journal article" date="2019" name="Int. J. Syst. Evol. Microbiol.">
        <title>The Global Catalogue of Microorganisms (GCM) 10K type strain sequencing project: providing services to taxonomists for standard genome sequencing and annotation.</title>
        <authorList>
            <consortium name="The Broad Institute Genomics Platform"/>
            <consortium name="The Broad Institute Genome Sequencing Center for Infectious Disease"/>
            <person name="Wu L."/>
            <person name="Ma J."/>
        </authorList>
    </citation>
    <scope>NUCLEOTIDE SEQUENCE [LARGE SCALE GENOMIC DNA]</scope>
    <source>
        <strain evidence="2">JCM 16929</strain>
    </source>
</reference>
<proteinExistence type="predicted"/>
<accession>A0ABP7AZ20</accession>
<organism evidence="1 2">
    <name type="scientific">Microlunatus ginsengisoli</name>
    <dbReference type="NCBI Taxonomy" id="363863"/>
    <lineage>
        <taxon>Bacteria</taxon>
        <taxon>Bacillati</taxon>
        <taxon>Actinomycetota</taxon>
        <taxon>Actinomycetes</taxon>
        <taxon>Propionibacteriales</taxon>
        <taxon>Propionibacteriaceae</taxon>
        <taxon>Microlunatus</taxon>
    </lineage>
</organism>
<sequence>MLSPSSLGPELVGVELGAGHRRSVGSPELVIRRRLSAAAPVHRRSDEGLLANFAGSSDPAEIGRCYDEETRHRPAELGDLFDPGHVLDVGQVVRQTQSRG</sequence>
<keyword evidence="2" id="KW-1185">Reference proteome</keyword>
<dbReference type="EMBL" id="BAABAB010000056">
    <property type="protein sequence ID" value="GAA3643552.1"/>
    <property type="molecule type" value="Genomic_DNA"/>
</dbReference>
<evidence type="ECO:0000313" key="2">
    <source>
        <dbReference type="Proteomes" id="UP001501490"/>
    </source>
</evidence>
<protein>
    <submittedName>
        <fullName evidence="1">Uncharacterized protein</fullName>
    </submittedName>
</protein>
<evidence type="ECO:0000313" key="1">
    <source>
        <dbReference type="EMBL" id="GAA3643552.1"/>
    </source>
</evidence>
<name>A0ABP7AZ20_9ACTN</name>
<dbReference type="Proteomes" id="UP001501490">
    <property type="component" value="Unassembled WGS sequence"/>
</dbReference>
<comment type="caution">
    <text evidence="1">The sequence shown here is derived from an EMBL/GenBank/DDBJ whole genome shotgun (WGS) entry which is preliminary data.</text>
</comment>